<reference evidence="2" key="1">
    <citation type="journal article" date="2019" name="Int. J. Syst. Evol. Microbiol.">
        <title>The Global Catalogue of Microorganisms (GCM) 10K type strain sequencing project: providing services to taxonomists for standard genome sequencing and annotation.</title>
        <authorList>
            <consortium name="The Broad Institute Genomics Platform"/>
            <consortium name="The Broad Institute Genome Sequencing Center for Infectious Disease"/>
            <person name="Wu L."/>
            <person name="Ma J."/>
        </authorList>
    </citation>
    <scope>NUCLEOTIDE SEQUENCE [LARGE SCALE GENOMIC DNA]</scope>
    <source>
        <strain evidence="2">NBRC 102122</strain>
    </source>
</reference>
<dbReference type="SUPFAM" id="SSF55469">
    <property type="entry name" value="FMN-dependent nitroreductase-like"/>
    <property type="match status" value="2"/>
</dbReference>
<evidence type="ECO:0000313" key="1">
    <source>
        <dbReference type="EMBL" id="GLR54927.1"/>
    </source>
</evidence>
<dbReference type="Proteomes" id="UP001156702">
    <property type="component" value="Unassembled WGS sequence"/>
</dbReference>
<protein>
    <submittedName>
        <fullName evidence="1">Uncharacterized protein</fullName>
    </submittedName>
</protein>
<proteinExistence type="predicted"/>
<comment type="caution">
    <text evidence="1">The sequence shown here is derived from an EMBL/GenBank/DDBJ whole genome shotgun (WGS) entry which is preliminary data.</text>
</comment>
<organism evidence="1 2">
    <name type="scientific">Shinella yambaruensis</name>
    <dbReference type="NCBI Taxonomy" id="415996"/>
    <lineage>
        <taxon>Bacteria</taxon>
        <taxon>Pseudomonadati</taxon>
        <taxon>Pseudomonadota</taxon>
        <taxon>Alphaproteobacteria</taxon>
        <taxon>Hyphomicrobiales</taxon>
        <taxon>Rhizobiaceae</taxon>
        <taxon>Shinella</taxon>
    </lineage>
</organism>
<name>A0ABQ5ZSM0_9HYPH</name>
<dbReference type="RefSeq" id="WP_244768966.1">
    <property type="nucleotide sequence ID" value="NZ_BSOP01000062.1"/>
</dbReference>
<gene>
    <name evidence="1" type="ORF">GCM10007923_61470</name>
</gene>
<dbReference type="Gene3D" id="3.40.109.10">
    <property type="entry name" value="NADH Oxidase"/>
    <property type="match status" value="1"/>
</dbReference>
<sequence>MIDRATLTPLAAEANRAPSTHNTQPARFALDAEGRILVLADLSRRLAIGDPTNRDMGLSCGAALEGLVMALAGRGLGAAVEDFWAEDAQWRPGYRLAARVTPGGDAAPSPLAAWTEKRFTWRGAFSPAPPETPASLEGWAGRRDDVAFAGGKDTLAFIAALNDEASLTVMRGRPFRDELVLWMRLSPRHPAYALDGLNLEALRMGRLEGAVAGTVLASPLFALADRLGLARTLVSEAGRTMTAAACLLFHRPQDESPVATGRAFYRFWLDFTRFGLAGWPMAVLADVPEAAETLRRRFALPANHRLVNVLRVGPAPVMLPKYRLPAGELVLDQPP</sequence>
<dbReference type="EMBL" id="BSOP01000062">
    <property type="protein sequence ID" value="GLR54927.1"/>
    <property type="molecule type" value="Genomic_DNA"/>
</dbReference>
<dbReference type="InterPro" id="IPR000415">
    <property type="entry name" value="Nitroreductase-like"/>
</dbReference>
<evidence type="ECO:0000313" key="2">
    <source>
        <dbReference type="Proteomes" id="UP001156702"/>
    </source>
</evidence>
<keyword evidence="2" id="KW-1185">Reference proteome</keyword>
<accession>A0ABQ5ZSM0</accession>